<organism evidence="1 2">
    <name type="scientific">Accipiter nisus</name>
    <name type="common">Eurasian sparrowhawk</name>
    <dbReference type="NCBI Taxonomy" id="211598"/>
    <lineage>
        <taxon>Eukaryota</taxon>
        <taxon>Metazoa</taxon>
        <taxon>Chordata</taxon>
        <taxon>Craniata</taxon>
        <taxon>Vertebrata</taxon>
        <taxon>Euteleostomi</taxon>
        <taxon>Archelosauria</taxon>
        <taxon>Archosauria</taxon>
        <taxon>Dinosauria</taxon>
        <taxon>Saurischia</taxon>
        <taxon>Theropoda</taxon>
        <taxon>Coelurosauria</taxon>
        <taxon>Aves</taxon>
        <taxon>Neognathae</taxon>
        <taxon>Neoaves</taxon>
        <taxon>Telluraves</taxon>
        <taxon>Accipitrimorphae</taxon>
        <taxon>Accipitriformes</taxon>
        <taxon>Accipitridae</taxon>
        <taxon>Accipitrinae</taxon>
        <taxon>Accipiter</taxon>
    </lineage>
</organism>
<proteinExistence type="predicted"/>
<protein>
    <submittedName>
        <fullName evidence="1">Uncharacterized protein</fullName>
    </submittedName>
</protein>
<evidence type="ECO:0000313" key="2">
    <source>
        <dbReference type="Proteomes" id="UP000694541"/>
    </source>
</evidence>
<reference evidence="1" key="2">
    <citation type="submission" date="2025-09" db="UniProtKB">
        <authorList>
            <consortium name="Ensembl"/>
        </authorList>
    </citation>
    <scope>IDENTIFICATION</scope>
</reference>
<dbReference type="AlphaFoldDB" id="A0A8B9NU92"/>
<dbReference type="Ensembl" id="ENSANIT00000024678.1">
    <property type="protein sequence ID" value="ENSANIP00000023886.1"/>
    <property type="gene ID" value="ENSANIG00000016212.1"/>
</dbReference>
<accession>A0A8B9NU92</accession>
<reference evidence="1" key="1">
    <citation type="submission" date="2025-08" db="UniProtKB">
        <authorList>
            <consortium name="Ensembl"/>
        </authorList>
    </citation>
    <scope>IDENTIFICATION</scope>
</reference>
<keyword evidence="2" id="KW-1185">Reference proteome</keyword>
<name>A0A8B9NU92_9AVES</name>
<dbReference type="Proteomes" id="UP000694541">
    <property type="component" value="Unplaced"/>
</dbReference>
<sequence>MTDNGKLLHCSYISLLPFFPHITKVLLSSVGKKSRKILEYFICFQYCRHCHHTCKECEAKLGLNEKEGSIPSAS</sequence>
<evidence type="ECO:0000313" key="1">
    <source>
        <dbReference type="Ensembl" id="ENSANIP00000023886.1"/>
    </source>
</evidence>